<sequence length="151" mass="17042">MKSVIKVLRTKQGKQSMLSEIYVNSQLVCYGLENIQRPVKIWGKTAIPPGKYPLGFNRDGGMNSRYYSDYPSMHRGMLEIRNVPDFSYIYFHKGNSYWDTAGCVLVGTQYVLEAGDYRLLASGVAYKQLYAAAVQLMLQGLVEVHIQGMGE</sequence>
<dbReference type="GeneID" id="78464502"/>
<evidence type="ECO:0000313" key="2">
    <source>
        <dbReference type="EMBL" id="VTR49370.1"/>
    </source>
</evidence>
<dbReference type="AlphaFoldDB" id="A0A4U9VPX2"/>
<organism evidence="2 3">
    <name type="scientific">Sphingobacterium thalpophilum</name>
    <dbReference type="NCBI Taxonomy" id="259"/>
    <lineage>
        <taxon>Bacteria</taxon>
        <taxon>Pseudomonadati</taxon>
        <taxon>Bacteroidota</taxon>
        <taxon>Sphingobacteriia</taxon>
        <taxon>Sphingobacteriales</taxon>
        <taxon>Sphingobacteriaceae</taxon>
        <taxon>Sphingobacterium</taxon>
    </lineage>
</organism>
<dbReference type="STRING" id="1123265.GCA_000686625_04279"/>
<dbReference type="Pfam" id="PF18925">
    <property type="entry name" value="DUF5675"/>
    <property type="match status" value="1"/>
</dbReference>
<gene>
    <name evidence="2" type="ORF">NCTC11429_03872</name>
</gene>
<accession>A0A4U9VPX2</accession>
<proteinExistence type="predicted"/>
<feature type="domain" description="DUF5675" evidence="1">
    <location>
        <begin position="7"/>
        <end position="132"/>
    </location>
</feature>
<evidence type="ECO:0000313" key="3">
    <source>
        <dbReference type="Proteomes" id="UP000308196"/>
    </source>
</evidence>
<dbReference type="KEGG" id="stha:NCTC11429_03872"/>
<dbReference type="Proteomes" id="UP000308196">
    <property type="component" value="Chromosome"/>
</dbReference>
<dbReference type="RefSeq" id="WP_028070913.1">
    <property type="nucleotide sequence ID" value="NZ_CP141191.1"/>
</dbReference>
<evidence type="ECO:0000259" key="1">
    <source>
        <dbReference type="Pfam" id="PF18925"/>
    </source>
</evidence>
<protein>
    <recommendedName>
        <fullName evidence="1">DUF5675 domain-containing protein</fullName>
    </recommendedName>
</protein>
<dbReference type="EMBL" id="LR590484">
    <property type="protein sequence ID" value="VTR49370.1"/>
    <property type="molecule type" value="Genomic_DNA"/>
</dbReference>
<name>A0A4U9VPX2_9SPHI</name>
<dbReference type="InterPro" id="IPR043732">
    <property type="entry name" value="DUF5675"/>
</dbReference>
<reference evidence="2 3" key="1">
    <citation type="submission" date="2019-05" db="EMBL/GenBank/DDBJ databases">
        <authorList>
            <consortium name="Pathogen Informatics"/>
        </authorList>
    </citation>
    <scope>NUCLEOTIDE SEQUENCE [LARGE SCALE GENOMIC DNA]</scope>
    <source>
        <strain evidence="2 3">NCTC11429</strain>
    </source>
</reference>